<sequence>MKFMLQEDYLGSIELLFVKQHAIPQFEYCLRNVISRGLQIALQPFMRSANLVAFILFPLYLITNFSKCFKDIIPLLLIDYLDNERFYWTDPC</sequence>
<accession>A0A8H3QUH4</accession>
<organism evidence="1 2">
    <name type="scientific">Rhizophagus clarus</name>
    <dbReference type="NCBI Taxonomy" id="94130"/>
    <lineage>
        <taxon>Eukaryota</taxon>
        <taxon>Fungi</taxon>
        <taxon>Fungi incertae sedis</taxon>
        <taxon>Mucoromycota</taxon>
        <taxon>Glomeromycotina</taxon>
        <taxon>Glomeromycetes</taxon>
        <taxon>Glomerales</taxon>
        <taxon>Glomeraceae</taxon>
        <taxon>Rhizophagus</taxon>
    </lineage>
</organism>
<comment type="caution">
    <text evidence="1">The sequence shown here is derived from an EMBL/GenBank/DDBJ whole genome shotgun (WGS) entry which is preliminary data.</text>
</comment>
<dbReference type="Proteomes" id="UP000615446">
    <property type="component" value="Unassembled WGS sequence"/>
</dbReference>
<gene>
    <name evidence="1" type="ORF">RCL2_001988300</name>
</gene>
<evidence type="ECO:0000313" key="1">
    <source>
        <dbReference type="EMBL" id="GES93125.1"/>
    </source>
</evidence>
<protein>
    <submittedName>
        <fullName evidence="1">Uncharacterized protein</fullName>
    </submittedName>
</protein>
<evidence type="ECO:0000313" key="2">
    <source>
        <dbReference type="Proteomes" id="UP000615446"/>
    </source>
</evidence>
<name>A0A8H3QUH4_9GLOM</name>
<dbReference type="EMBL" id="BLAL01000221">
    <property type="protein sequence ID" value="GES93125.1"/>
    <property type="molecule type" value="Genomic_DNA"/>
</dbReference>
<proteinExistence type="predicted"/>
<reference evidence="1" key="1">
    <citation type="submission" date="2019-10" db="EMBL/GenBank/DDBJ databases">
        <title>Conservation and host-specific expression of non-tandemly repeated heterogenous ribosome RNA gene in arbuscular mycorrhizal fungi.</title>
        <authorList>
            <person name="Maeda T."/>
            <person name="Kobayashi Y."/>
            <person name="Nakagawa T."/>
            <person name="Ezawa T."/>
            <person name="Yamaguchi K."/>
            <person name="Bino T."/>
            <person name="Nishimoto Y."/>
            <person name="Shigenobu S."/>
            <person name="Kawaguchi M."/>
        </authorList>
    </citation>
    <scope>NUCLEOTIDE SEQUENCE</scope>
    <source>
        <strain evidence="1">HR1</strain>
    </source>
</reference>
<dbReference type="AlphaFoldDB" id="A0A8H3QUH4"/>